<gene>
    <name evidence="4" type="ORF">HNR36_000159</name>
</gene>
<dbReference type="Proteomes" id="UP000557217">
    <property type="component" value="Unassembled WGS sequence"/>
</dbReference>
<comment type="subcellular location">
    <subcellularLocation>
        <location evidence="1">Cell surface</location>
    </subcellularLocation>
</comment>
<proteinExistence type="predicted"/>
<reference evidence="4 5" key="1">
    <citation type="submission" date="2020-08" db="EMBL/GenBank/DDBJ databases">
        <title>Genomic Encyclopedia of Type Strains, Phase IV (KMG-IV): sequencing the most valuable type-strain genomes for metagenomic binning, comparative biology and taxonomic classification.</title>
        <authorList>
            <person name="Goeker M."/>
        </authorList>
    </citation>
    <scope>NUCLEOTIDE SEQUENCE [LARGE SCALE GENOMIC DNA]</scope>
    <source>
        <strain evidence="4 5">DSM 10633</strain>
    </source>
</reference>
<keyword evidence="3" id="KW-1133">Transmembrane helix</keyword>
<dbReference type="Pfam" id="PF07963">
    <property type="entry name" value="N_methyl"/>
    <property type="match status" value="1"/>
</dbReference>
<evidence type="ECO:0000313" key="5">
    <source>
        <dbReference type="Proteomes" id="UP000557217"/>
    </source>
</evidence>
<keyword evidence="3" id="KW-0472">Membrane</keyword>
<dbReference type="InterPro" id="IPR012902">
    <property type="entry name" value="N_methyl_site"/>
</dbReference>
<keyword evidence="5" id="KW-1185">Reference proteome</keyword>
<evidence type="ECO:0000256" key="3">
    <source>
        <dbReference type="SAM" id="Phobius"/>
    </source>
</evidence>
<name>A0A840PUD5_URETH</name>
<organism evidence="4 5">
    <name type="scientific">Ureibacillus thermosphaericus</name>
    <dbReference type="NCBI Taxonomy" id="51173"/>
    <lineage>
        <taxon>Bacteria</taxon>
        <taxon>Bacillati</taxon>
        <taxon>Bacillota</taxon>
        <taxon>Bacilli</taxon>
        <taxon>Bacillales</taxon>
        <taxon>Caryophanaceae</taxon>
        <taxon>Ureibacillus</taxon>
    </lineage>
</organism>
<dbReference type="GO" id="GO:0030420">
    <property type="term" value="P:establishment of competence for transformation"/>
    <property type="evidence" value="ECO:0007669"/>
    <property type="project" value="UniProtKB-KW"/>
</dbReference>
<evidence type="ECO:0000313" key="4">
    <source>
        <dbReference type="EMBL" id="MBB5147778.1"/>
    </source>
</evidence>
<dbReference type="AlphaFoldDB" id="A0A840PUD5"/>
<protein>
    <submittedName>
        <fullName evidence="4">Tfp pilus assembly protein PilV</fullName>
    </submittedName>
</protein>
<keyword evidence="3" id="KW-0812">Transmembrane</keyword>
<keyword evidence="2" id="KW-0178">Competence</keyword>
<evidence type="ECO:0000256" key="2">
    <source>
        <dbReference type="ARBA" id="ARBA00023287"/>
    </source>
</evidence>
<dbReference type="RefSeq" id="WP_168411729.1">
    <property type="nucleotide sequence ID" value="NZ_JAAXPW010000001.1"/>
</dbReference>
<dbReference type="PROSITE" id="PS00409">
    <property type="entry name" value="PROKAR_NTER_METHYL"/>
    <property type="match status" value="1"/>
</dbReference>
<dbReference type="EMBL" id="JACHGZ010000001">
    <property type="protein sequence ID" value="MBB5147778.1"/>
    <property type="molecule type" value="Genomic_DNA"/>
</dbReference>
<feature type="transmembrane region" description="Helical" evidence="3">
    <location>
        <begin position="20"/>
        <end position="42"/>
    </location>
</feature>
<accession>A0A840PUD5</accession>
<sequence length="141" mass="15934">MYLKIFNIIKNNQGFSLVEAVASIVLITIALLSFYSLFISSFNTANYNNDKLIAINLAEAELERIKLSPFETGNLPPVDHSVNYNQTIRKTKEIYSGGDTYDLEIIATQNNKEKNNKLINVIVTVEYNGKKSTVEGYVIYE</sequence>
<dbReference type="GO" id="GO:0009986">
    <property type="term" value="C:cell surface"/>
    <property type="evidence" value="ECO:0007669"/>
    <property type="project" value="UniProtKB-SubCell"/>
</dbReference>
<evidence type="ECO:0000256" key="1">
    <source>
        <dbReference type="ARBA" id="ARBA00004241"/>
    </source>
</evidence>
<comment type="caution">
    <text evidence="4">The sequence shown here is derived from an EMBL/GenBank/DDBJ whole genome shotgun (WGS) entry which is preliminary data.</text>
</comment>